<comment type="catalytic activity">
    <reaction evidence="10">
        <text>resolvin D1 + NAD(+) = 8-oxoresolvin D1 + NADH + H(+)</text>
        <dbReference type="Rhea" id="RHEA:50124"/>
        <dbReference type="ChEBI" id="CHEBI:15378"/>
        <dbReference type="ChEBI" id="CHEBI:57540"/>
        <dbReference type="ChEBI" id="CHEBI:57945"/>
        <dbReference type="ChEBI" id="CHEBI:132079"/>
        <dbReference type="ChEBI" id="CHEBI:132080"/>
    </reaction>
    <physiologicalReaction direction="left-to-right" evidence="10">
        <dbReference type="Rhea" id="RHEA:50125"/>
    </physiologicalReaction>
</comment>
<evidence type="ECO:0000256" key="14">
    <source>
        <dbReference type="ARBA" id="ARBA00048170"/>
    </source>
</evidence>
<evidence type="ECO:0000256" key="20">
    <source>
        <dbReference type="ARBA" id="ARBA00049151"/>
    </source>
</evidence>
<evidence type="ECO:0000256" key="1">
    <source>
        <dbReference type="ARBA" id="ARBA00006484"/>
    </source>
</evidence>
<dbReference type="EMBL" id="JAWDGP010002313">
    <property type="protein sequence ID" value="KAK3784001.1"/>
    <property type="molecule type" value="Genomic_DNA"/>
</dbReference>
<evidence type="ECO:0000256" key="10">
    <source>
        <dbReference type="ARBA" id="ARBA00047672"/>
    </source>
</evidence>
<organism evidence="23 24">
    <name type="scientific">Elysia crispata</name>
    <name type="common">lettuce slug</name>
    <dbReference type="NCBI Taxonomy" id="231223"/>
    <lineage>
        <taxon>Eukaryota</taxon>
        <taxon>Metazoa</taxon>
        <taxon>Spiralia</taxon>
        <taxon>Lophotrochozoa</taxon>
        <taxon>Mollusca</taxon>
        <taxon>Gastropoda</taxon>
        <taxon>Heterobranchia</taxon>
        <taxon>Euthyneura</taxon>
        <taxon>Panpulmonata</taxon>
        <taxon>Sacoglossa</taxon>
        <taxon>Placobranchoidea</taxon>
        <taxon>Plakobranchidae</taxon>
        <taxon>Elysia</taxon>
    </lineage>
</organism>
<dbReference type="AlphaFoldDB" id="A0AAE1ABK9"/>
<protein>
    <recommendedName>
        <fullName evidence="5">15-hydroxyprostaglandin dehydrogenase [NAD(+)]</fullName>
        <ecNumber evidence="3">1.1.1.141</ecNumber>
        <ecNumber evidence="4">1.1.1.232</ecNumber>
    </recommendedName>
    <alternativeName>
        <fullName evidence="7">Eicosanoid/docosanoid dehydrogenase [NAD(+)]</fullName>
    </alternativeName>
    <alternativeName>
        <fullName evidence="6">Prostaglandin dehydrogenase 1</fullName>
    </alternativeName>
</protein>
<keyword evidence="24" id="KW-1185">Reference proteome</keyword>
<comment type="catalytic activity">
    <reaction evidence="13">
        <text>(11R)-hydroxy-(5Z,8Z,12E,14Z)-eicosatetraenoate + NAD(+) = 11-oxo-(5Z,8Z,12E,14Z)-eicosatetraenoate + NADH + H(+)</text>
        <dbReference type="Rhea" id="RHEA:48640"/>
        <dbReference type="ChEBI" id="CHEBI:15378"/>
        <dbReference type="ChEBI" id="CHEBI:57540"/>
        <dbReference type="ChEBI" id="CHEBI:57945"/>
        <dbReference type="ChEBI" id="CHEBI:78836"/>
        <dbReference type="ChEBI" id="CHEBI:90697"/>
    </reaction>
    <physiologicalReaction direction="left-to-right" evidence="13">
        <dbReference type="Rhea" id="RHEA:48641"/>
    </physiologicalReaction>
</comment>
<evidence type="ECO:0000256" key="5">
    <source>
        <dbReference type="ARBA" id="ARBA00040276"/>
    </source>
</evidence>
<sequence length="267" mass="29277">MPSYEIRDKVFFITGGARGLGKEIAKGVLAKGSKVFFVDILKEKGEETLREMAHHFGAKNVAFSQVDVVNKDEFEGAFNEATQKFGQVDVLLNNAAIVDETNTKRTADINFFAVIQGSQVASSHMRKDKGGKGGRIIAMSSIAGLNYYYQLPVYNATKHGIRVYSKASSQNPANEAMGLEFACFHPDAANVGVFPRIDEARRGIAEAAQLIESYQGKFVSVASVVEAFIDLVSLEKMNGADLYVGKNKKTFIDMKKQEVRDKFPIGS</sequence>
<proteinExistence type="inferred from homology"/>
<evidence type="ECO:0000256" key="19">
    <source>
        <dbReference type="ARBA" id="ARBA00048921"/>
    </source>
</evidence>
<dbReference type="PRINTS" id="PR00080">
    <property type="entry name" value="SDRFAMILY"/>
</dbReference>
<evidence type="ECO:0000256" key="8">
    <source>
        <dbReference type="ARBA" id="ARBA00045705"/>
    </source>
</evidence>
<dbReference type="Proteomes" id="UP001283361">
    <property type="component" value="Unassembled WGS sequence"/>
</dbReference>
<dbReference type="GO" id="GO:0005737">
    <property type="term" value="C:cytoplasm"/>
    <property type="evidence" value="ECO:0007669"/>
    <property type="project" value="TreeGrafter"/>
</dbReference>
<comment type="caution">
    <text evidence="23">The sequence shown here is derived from an EMBL/GenBank/DDBJ whole genome shotgun (WGS) entry which is preliminary data.</text>
</comment>
<evidence type="ECO:0000256" key="22">
    <source>
        <dbReference type="RuleBase" id="RU000363"/>
    </source>
</evidence>
<reference evidence="23" key="1">
    <citation type="journal article" date="2023" name="G3 (Bethesda)">
        <title>A reference genome for the long-term kleptoplast-retaining sea slug Elysia crispata morphotype clarki.</title>
        <authorList>
            <person name="Eastman K.E."/>
            <person name="Pendleton A.L."/>
            <person name="Shaikh M.A."/>
            <person name="Suttiyut T."/>
            <person name="Ogas R."/>
            <person name="Tomko P."/>
            <person name="Gavelis G."/>
            <person name="Widhalm J.R."/>
            <person name="Wisecaver J.H."/>
        </authorList>
    </citation>
    <scope>NUCLEOTIDE SEQUENCE</scope>
    <source>
        <strain evidence="23">ECLA1</strain>
    </source>
</reference>
<dbReference type="PANTHER" id="PTHR44229:SF4">
    <property type="entry name" value="15-HYDROXYPROSTAGLANDIN DEHYDROGENASE [NAD(+)]"/>
    <property type="match status" value="1"/>
</dbReference>
<dbReference type="InterPro" id="IPR036291">
    <property type="entry name" value="NAD(P)-bd_dom_sf"/>
</dbReference>
<dbReference type="InterPro" id="IPR002347">
    <property type="entry name" value="SDR_fam"/>
</dbReference>
<comment type="catalytic activity">
    <reaction evidence="18">
        <text>prostaglandin E2 + NAD(+) = 15-oxoprostaglandin E2 + NADH + H(+)</text>
        <dbReference type="Rhea" id="RHEA:11876"/>
        <dbReference type="ChEBI" id="CHEBI:15378"/>
        <dbReference type="ChEBI" id="CHEBI:57400"/>
        <dbReference type="ChEBI" id="CHEBI:57540"/>
        <dbReference type="ChEBI" id="CHEBI:57945"/>
        <dbReference type="ChEBI" id="CHEBI:606564"/>
        <dbReference type="EC" id="1.1.1.141"/>
    </reaction>
    <physiologicalReaction direction="left-to-right" evidence="18">
        <dbReference type="Rhea" id="RHEA:11877"/>
    </physiologicalReaction>
</comment>
<comment type="catalytic activity">
    <reaction evidence="9">
        <text>prostaglandin E1 + NAD(+) = 15-oxoprostaglandin E1 + NADH + H(+)</text>
        <dbReference type="Rhea" id="RHEA:16477"/>
        <dbReference type="ChEBI" id="CHEBI:15378"/>
        <dbReference type="ChEBI" id="CHEBI:57397"/>
        <dbReference type="ChEBI" id="CHEBI:57401"/>
        <dbReference type="ChEBI" id="CHEBI:57540"/>
        <dbReference type="ChEBI" id="CHEBI:57945"/>
    </reaction>
    <physiologicalReaction direction="left-to-right" evidence="9">
        <dbReference type="Rhea" id="RHEA:16478"/>
    </physiologicalReaction>
</comment>
<comment type="catalytic activity">
    <reaction evidence="16">
        <text>lipoxin A4 + NAD(+) = 15-oxo-(5S,6R)-dihydroxy-(7E,9E,11Z,13E)-eicosatetraenoate + NADH + H(+)</text>
        <dbReference type="Rhea" id="RHEA:41572"/>
        <dbReference type="ChEBI" id="CHEBI:15378"/>
        <dbReference type="ChEBI" id="CHEBI:57540"/>
        <dbReference type="ChEBI" id="CHEBI:57945"/>
        <dbReference type="ChEBI" id="CHEBI:67026"/>
        <dbReference type="ChEBI" id="CHEBI:78311"/>
    </reaction>
    <physiologicalReaction direction="left-to-right" evidence="16">
        <dbReference type="Rhea" id="RHEA:41573"/>
    </physiologicalReaction>
</comment>
<evidence type="ECO:0000256" key="9">
    <source>
        <dbReference type="ARBA" id="ARBA00047325"/>
    </source>
</evidence>
<evidence type="ECO:0000256" key="16">
    <source>
        <dbReference type="ARBA" id="ARBA00048535"/>
    </source>
</evidence>
<keyword evidence="2" id="KW-0560">Oxidoreductase</keyword>
<evidence type="ECO:0000313" key="24">
    <source>
        <dbReference type="Proteomes" id="UP001283361"/>
    </source>
</evidence>
<evidence type="ECO:0000256" key="18">
    <source>
        <dbReference type="ARBA" id="ARBA00048739"/>
    </source>
</evidence>
<dbReference type="GO" id="GO:0047034">
    <property type="term" value="F:15-hydroxyicosatetraenoate dehydrogenase activity"/>
    <property type="evidence" value="ECO:0007669"/>
    <property type="project" value="UniProtKB-EC"/>
</dbReference>
<comment type="catalytic activity">
    <reaction evidence="15">
        <text>resolvin D2 + NAD(+) = 7-oxoresolvin D2 + NADH + H(+)</text>
        <dbReference type="Rhea" id="RHEA:53584"/>
        <dbReference type="ChEBI" id="CHEBI:15378"/>
        <dbReference type="ChEBI" id="CHEBI:57540"/>
        <dbReference type="ChEBI" id="CHEBI:57945"/>
        <dbReference type="ChEBI" id="CHEBI:133367"/>
        <dbReference type="ChEBI" id="CHEBI:137497"/>
    </reaction>
    <physiologicalReaction direction="left-to-right" evidence="15">
        <dbReference type="Rhea" id="RHEA:53585"/>
    </physiologicalReaction>
</comment>
<gene>
    <name evidence="23" type="ORF">RRG08_025197</name>
</gene>
<comment type="catalytic activity">
    <reaction evidence="12">
        <text>15-oxo-(5S,6R)-dihydroxy-(7E,9E,11Z)-eicosatrienoate + NADH + H(+) = (5S,6R,15S)-trihydroxy-(7E,9E,11Z)-eicosatrienoate + NAD(+)</text>
        <dbReference type="Rhea" id="RHEA:41596"/>
        <dbReference type="ChEBI" id="CHEBI:15378"/>
        <dbReference type="ChEBI" id="CHEBI:57540"/>
        <dbReference type="ChEBI" id="CHEBI:57945"/>
        <dbReference type="ChEBI" id="CHEBI:78325"/>
        <dbReference type="ChEBI" id="CHEBI:78329"/>
    </reaction>
    <physiologicalReaction direction="left-to-right" evidence="12">
        <dbReference type="Rhea" id="RHEA:41597"/>
    </physiologicalReaction>
</comment>
<evidence type="ECO:0000256" key="11">
    <source>
        <dbReference type="ARBA" id="ARBA00048008"/>
    </source>
</evidence>
<evidence type="ECO:0000256" key="12">
    <source>
        <dbReference type="ARBA" id="ARBA00048140"/>
    </source>
</evidence>
<comment type="function">
    <text evidence="8">Catalyzes the NAD-dependent dehydrogenation (oxidation) of a broad array of hydroxylated polyunsaturated fatty acids (mainly eicosanoids and docosanoids, including prostaglandins, lipoxins and resolvins), yielding their corresponding keto (oxo) metabolites. Decreases the levels of the pro-proliferative prostaglandins such as prostaglandin E2 (whose activity is increased in cancer because of an increase in the expression of cyclooxygenase 2) and generates oxo-fatty acid products that can profoundly influence cell function by abrogating pro-inflammatory cytokine expression. Converts resolvins E1, D1 and D2 to their oxo products, which represents a mode of resolvin inactivation. Resolvin E1 plays important roles during the resolution phase of acute inflammation, while resolvins D1 and D2 have a unique role in obesity-induced adipose inflammation.</text>
</comment>
<evidence type="ECO:0000256" key="2">
    <source>
        <dbReference type="ARBA" id="ARBA00023002"/>
    </source>
</evidence>
<comment type="catalytic activity">
    <reaction evidence="19">
        <text>resolvin D2 + NAD(+) = 16-oxoresolvin D2 + NADH + H(+)</text>
        <dbReference type="Rhea" id="RHEA:53588"/>
        <dbReference type="ChEBI" id="CHEBI:15378"/>
        <dbReference type="ChEBI" id="CHEBI:57540"/>
        <dbReference type="ChEBI" id="CHEBI:57945"/>
        <dbReference type="ChEBI" id="CHEBI:133367"/>
        <dbReference type="ChEBI" id="CHEBI:137498"/>
    </reaction>
    <physiologicalReaction direction="left-to-right" evidence="19">
        <dbReference type="Rhea" id="RHEA:53589"/>
    </physiologicalReaction>
</comment>
<evidence type="ECO:0000256" key="15">
    <source>
        <dbReference type="ARBA" id="ARBA00048393"/>
    </source>
</evidence>
<accession>A0AAE1ABK9</accession>
<evidence type="ECO:0000256" key="21">
    <source>
        <dbReference type="ARBA" id="ARBA00049188"/>
    </source>
</evidence>
<comment type="catalytic activity">
    <reaction evidence="17">
        <text>prostaglandin A1 + NAD(+) = 15-oxo-prostaglandin A1 + NADH + H(+)</text>
        <dbReference type="Rhea" id="RHEA:41263"/>
        <dbReference type="ChEBI" id="CHEBI:15378"/>
        <dbReference type="ChEBI" id="CHEBI:57398"/>
        <dbReference type="ChEBI" id="CHEBI:57540"/>
        <dbReference type="ChEBI" id="CHEBI:57945"/>
        <dbReference type="ChEBI" id="CHEBI:85072"/>
    </reaction>
    <physiologicalReaction direction="left-to-right" evidence="17">
        <dbReference type="Rhea" id="RHEA:41264"/>
    </physiologicalReaction>
</comment>
<dbReference type="Pfam" id="PF00106">
    <property type="entry name" value="adh_short"/>
    <property type="match status" value="1"/>
</dbReference>
<comment type="catalytic activity">
    <reaction evidence="21">
        <text>resolvin E1 + NAD(+) = 18-oxo-resolvin E1 + NADH + H(+)</text>
        <dbReference type="Rhea" id="RHEA:49244"/>
        <dbReference type="ChEBI" id="CHEBI:15378"/>
        <dbReference type="ChEBI" id="CHEBI:57540"/>
        <dbReference type="ChEBI" id="CHEBI:57945"/>
        <dbReference type="ChEBI" id="CHEBI:91000"/>
        <dbReference type="ChEBI" id="CHEBI:91001"/>
    </reaction>
    <physiologicalReaction direction="left-to-right" evidence="21">
        <dbReference type="Rhea" id="RHEA:49245"/>
    </physiologicalReaction>
</comment>
<dbReference type="EC" id="1.1.1.141" evidence="3"/>
<evidence type="ECO:0000313" key="23">
    <source>
        <dbReference type="EMBL" id="KAK3784001.1"/>
    </source>
</evidence>
<dbReference type="PRINTS" id="PR00081">
    <property type="entry name" value="GDHRDH"/>
</dbReference>
<dbReference type="EC" id="1.1.1.232" evidence="4"/>
<evidence type="ECO:0000256" key="13">
    <source>
        <dbReference type="ARBA" id="ARBA00048144"/>
    </source>
</evidence>
<dbReference type="SUPFAM" id="SSF51735">
    <property type="entry name" value="NAD(P)-binding Rossmann-fold domains"/>
    <property type="match status" value="1"/>
</dbReference>
<dbReference type="Gene3D" id="3.40.50.720">
    <property type="entry name" value="NAD(P)-binding Rossmann-like Domain"/>
    <property type="match status" value="1"/>
</dbReference>
<evidence type="ECO:0000256" key="3">
    <source>
        <dbReference type="ARBA" id="ARBA00038968"/>
    </source>
</evidence>
<dbReference type="GO" id="GO:0016404">
    <property type="term" value="F:15-hydroxyprostaglandin dehydrogenase (NAD+) activity"/>
    <property type="evidence" value="ECO:0007669"/>
    <property type="project" value="UniProtKB-EC"/>
</dbReference>
<dbReference type="PANTHER" id="PTHR44229">
    <property type="entry name" value="15-HYDROXYPROSTAGLANDIN DEHYDROGENASE [NAD(+)]"/>
    <property type="match status" value="1"/>
</dbReference>
<comment type="catalytic activity">
    <reaction evidence="11">
        <text>14-hydroxy-(4Z,7Z,10Z,12E,16Z,19Z)-docosahexaenoate + NAD(+) = 14-oxo-(4Z,7Z,10Z,12E,16Z,19Z)-docosahexaenoate + NADH + H(+)</text>
        <dbReference type="Rhea" id="RHEA:48952"/>
        <dbReference type="ChEBI" id="CHEBI:15378"/>
        <dbReference type="ChEBI" id="CHEBI:57540"/>
        <dbReference type="ChEBI" id="CHEBI:57945"/>
        <dbReference type="ChEBI" id="CHEBI:90866"/>
        <dbReference type="ChEBI" id="CHEBI:90867"/>
    </reaction>
    <physiologicalReaction direction="left-to-right" evidence="11">
        <dbReference type="Rhea" id="RHEA:48953"/>
    </physiologicalReaction>
</comment>
<comment type="catalytic activity">
    <reaction evidence="20">
        <text>(15S)-hydroxy-(5Z,8Z,11Z,13E)-eicosatetraenoate + NAD(+) = 15-oxo-(5Z,8Z,11Z,13E)-eicosatetraenoate + NADH + H(+)</text>
        <dbReference type="Rhea" id="RHEA:23260"/>
        <dbReference type="ChEBI" id="CHEBI:15378"/>
        <dbReference type="ChEBI" id="CHEBI:57409"/>
        <dbReference type="ChEBI" id="CHEBI:57410"/>
        <dbReference type="ChEBI" id="CHEBI:57540"/>
        <dbReference type="ChEBI" id="CHEBI:57945"/>
        <dbReference type="EC" id="1.1.1.232"/>
    </reaction>
    <physiologicalReaction direction="left-to-right" evidence="20">
        <dbReference type="Rhea" id="RHEA:23261"/>
    </physiologicalReaction>
</comment>
<evidence type="ECO:0000256" key="6">
    <source>
        <dbReference type="ARBA" id="ARBA00041812"/>
    </source>
</evidence>
<evidence type="ECO:0000256" key="17">
    <source>
        <dbReference type="ARBA" id="ARBA00048611"/>
    </source>
</evidence>
<name>A0AAE1ABK9_9GAST</name>
<evidence type="ECO:0000256" key="7">
    <source>
        <dbReference type="ARBA" id="ARBA00042026"/>
    </source>
</evidence>
<comment type="similarity">
    <text evidence="1 22">Belongs to the short-chain dehydrogenases/reductases (SDR) family.</text>
</comment>
<comment type="catalytic activity">
    <reaction evidence="14">
        <text>resolvin D1 + NAD(+) = 17-oxoresolvin D1 + NADH + H(+)</text>
        <dbReference type="Rhea" id="RHEA:50128"/>
        <dbReference type="ChEBI" id="CHEBI:15378"/>
        <dbReference type="ChEBI" id="CHEBI:57540"/>
        <dbReference type="ChEBI" id="CHEBI:57945"/>
        <dbReference type="ChEBI" id="CHEBI:132079"/>
        <dbReference type="ChEBI" id="CHEBI:132081"/>
    </reaction>
    <physiologicalReaction direction="left-to-right" evidence="14">
        <dbReference type="Rhea" id="RHEA:50129"/>
    </physiologicalReaction>
</comment>
<evidence type="ECO:0000256" key="4">
    <source>
        <dbReference type="ARBA" id="ARBA00039060"/>
    </source>
</evidence>